<accession>A0A0A8XSR5</accession>
<reference evidence="1" key="2">
    <citation type="journal article" date="2015" name="Data Brief">
        <title>Shoot transcriptome of the giant reed, Arundo donax.</title>
        <authorList>
            <person name="Barrero R.A."/>
            <person name="Guerrero F.D."/>
            <person name="Moolhuijzen P."/>
            <person name="Goolsby J.A."/>
            <person name="Tidwell J."/>
            <person name="Bellgard S.E."/>
            <person name="Bellgard M.I."/>
        </authorList>
    </citation>
    <scope>NUCLEOTIDE SEQUENCE</scope>
    <source>
        <tissue evidence="1">Shoot tissue taken approximately 20 cm above the soil surface</tissue>
    </source>
</reference>
<organism evidence="1">
    <name type="scientific">Arundo donax</name>
    <name type="common">Giant reed</name>
    <name type="synonym">Donax arundinaceus</name>
    <dbReference type="NCBI Taxonomy" id="35708"/>
    <lineage>
        <taxon>Eukaryota</taxon>
        <taxon>Viridiplantae</taxon>
        <taxon>Streptophyta</taxon>
        <taxon>Embryophyta</taxon>
        <taxon>Tracheophyta</taxon>
        <taxon>Spermatophyta</taxon>
        <taxon>Magnoliopsida</taxon>
        <taxon>Liliopsida</taxon>
        <taxon>Poales</taxon>
        <taxon>Poaceae</taxon>
        <taxon>PACMAD clade</taxon>
        <taxon>Arundinoideae</taxon>
        <taxon>Arundineae</taxon>
        <taxon>Arundo</taxon>
    </lineage>
</organism>
<dbReference type="EMBL" id="GBRH01280886">
    <property type="protein sequence ID" value="JAD17009.1"/>
    <property type="molecule type" value="Transcribed_RNA"/>
</dbReference>
<dbReference type="AlphaFoldDB" id="A0A0A8XSR5"/>
<sequence>MWQIILYAFTMPLSRFVCPLSVTFVVPPNLSNGCLIVSSANLYFTSPQFANIISRPLCHALGSYTTFA</sequence>
<evidence type="ECO:0000313" key="1">
    <source>
        <dbReference type="EMBL" id="JAD17009.1"/>
    </source>
</evidence>
<proteinExistence type="predicted"/>
<reference evidence="1" key="1">
    <citation type="submission" date="2014-09" db="EMBL/GenBank/DDBJ databases">
        <authorList>
            <person name="Magalhaes I.L.F."/>
            <person name="Oliveira U."/>
            <person name="Santos F.R."/>
            <person name="Vidigal T.H.D.A."/>
            <person name="Brescovit A.D."/>
            <person name="Santos A.J."/>
        </authorList>
    </citation>
    <scope>NUCLEOTIDE SEQUENCE</scope>
    <source>
        <tissue evidence="1">Shoot tissue taken approximately 20 cm above the soil surface</tissue>
    </source>
</reference>
<name>A0A0A8XSR5_ARUDO</name>
<protein>
    <submittedName>
        <fullName evidence="1">Uncharacterized protein</fullName>
    </submittedName>
</protein>